<evidence type="ECO:0000313" key="3">
    <source>
        <dbReference type="EMBL" id="MDI1492054.1"/>
    </source>
</evidence>
<feature type="domain" description="UspA" evidence="2">
    <location>
        <begin position="290"/>
        <end position="470"/>
    </location>
</feature>
<protein>
    <recommendedName>
        <fullName evidence="2">UspA domain-containing protein</fullName>
    </recommendedName>
</protein>
<proteinExistence type="predicted"/>
<feature type="region of interest" description="Disordered" evidence="1">
    <location>
        <begin position="1"/>
        <end position="225"/>
    </location>
</feature>
<feature type="compositionally biased region" description="Polar residues" evidence="1">
    <location>
        <begin position="192"/>
        <end position="203"/>
    </location>
</feature>
<feature type="compositionally biased region" description="Polar residues" evidence="1">
    <location>
        <begin position="133"/>
        <end position="161"/>
    </location>
</feature>
<dbReference type="InterPro" id="IPR006016">
    <property type="entry name" value="UspA"/>
</dbReference>
<dbReference type="InterPro" id="IPR014729">
    <property type="entry name" value="Rossmann-like_a/b/a_fold"/>
</dbReference>
<reference evidence="3" key="1">
    <citation type="journal article" date="2023" name="Genome Biol. Evol.">
        <title>First Whole Genome Sequence and Flow Cytometry Genome Size Data for the Lichen-Forming Fungus Ramalina farinacea (Ascomycota).</title>
        <authorList>
            <person name="Llewellyn T."/>
            <person name="Mian S."/>
            <person name="Hill R."/>
            <person name="Leitch I.J."/>
            <person name="Gaya E."/>
        </authorList>
    </citation>
    <scope>NUCLEOTIDE SEQUENCE</scope>
    <source>
        <strain evidence="3">LIQ254RAFAR</strain>
    </source>
</reference>
<evidence type="ECO:0000256" key="1">
    <source>
        <dbReference type="SAM" id="MobiDB-lite"/>
    </source>
</evidence>
<dbReference type="EMBL" id="JAPUFD010000016">
    <property type="protein sequence ID" value="MDI1492054.1"/>
    <property type="molecule type" value="Genomic_DNA"/>
</dbReference>
<feature type="compositionally biased region" description="Basic and acidic residues" evidence="1">
    <location>
        <begin position="207"/>
        <end position="223"/>
    </location>
</feature>
<name>A0AA43QUQ9_9LECA</name>
<dbReference type="AlphaFoldDB" id="A0AA43QUQ9"/>
<dbReference type="Gene3D" id="3.40.50.620">
    <property type="entry name" value="HUPs"/>
    <property type="match status" value="1"/>
</dbReference>
<dbReference type="PANTHER" id="PTHR46100:SF4">
    <property type="entry name" value="USPA DOMAIN-CONTAINING PROTEIN"/>
    <property type="match status" value="1"/>
</dbReference>
<dbReference type="CDD" id="cd23659">
    <property type="entry name" value="USP_At3g01520-like"/>
    <property type="match status" value="1"/>
</dbReference>
<accession>A0AA43QUQ9</accession>
<sequence>MEHENHGDGVPQGSRLSLDDPVASSISCQPEQAAKDAAQSESANPTVLPEGASQQASGDEHTEPNALLGSAVDVTNVTKPVEPTVGPSGPERSGRSFGPLRKSAQLPRSHAGILKENLPAARQQADRAITPEATDNAQPEKSPSGSSHNISDNQSRSPNSDQSEDEERGRKRSVETSQTIPMDPDAPMVTVTPPSKNRTTSKTFIIKPKDNEEKEGSNDRERSPLAQDVEALEEIRTAQRLGIATSTVATPESHRIIRTLVRGNYGNLQGEGTGYEVRPRTYLQAANLKPESAYATGFTIGTVLRDEDTLILIFAIDKDAETGRPGDGIAEGDGARLMRETTAEMDEMTKAATRKPSLLAEMKKLLPSSRKSSVAADVRVPGKQQDRMHALEKLSELCIGFLRKTKLQVRVVIEVVHCVNSRYLLTEAIDVLQPTLVIVGSRGRSVMKGAIAGSFSRYLIMKSSIPVMTARMKTSSRKVKADRTKIRLTNNLEPSRRLEEARIDELGATFDRSPELGNDADEDE</sequence>
<evidence type="ECO:0000259" key="2">
    <source>
        <dbReference type="Pfam" id="PF00582"/>
    </source>
</evidence>
<feature type="region of interest" description="Disordered" evidence="1">
    <location>
        <begin position="503"/>
        <end position="524"/>
    </location>
</feature>
<dbReference type="PANTHER" id="PTHR46100">
    <property type="entry name" value="IMP2'P"/>
    <property type="match status" value="1"/>
</dbReference>
<dbReference type="Proteomes" id="UP001161017">
    <property type="component" value="Unassembled WGS sequence"/>
</dbReference>
<comment type="caution">
    <text evidence="3">The sequence shown here is derived from an EMBL/GenBank/DDBJ whole genome shotgun (WGS) entry which is preliminary data.</text>
</comment>
<keyword evidence="4" id="KW-1185">Reference proteome</keyword>
<dbReference type="SUPFAM" id="SSF52402">
    <property type="entry name" value="Adenine nucleotide alpha hydrolases-like"/>
    <property type="match status" value="1"/>
</dbReference>
<dbReference type="Pfam" id="PF00582">
    <property type="entry name" value="Usp"/>
    <property type="match status" value="1"/>
</dbReference>
<gene>
    <name evidence="3" type="ORF">OHK93_003265</name>
</gene>
<evidence type="ECO:0000313" key="4">
    <source>
        <dbReference type="Proteomes" id="UP001161017"/>
    </source>
</evidence>
<organism evidence="3 4">
    <name type="scientific">Ramalina farinacea</name>
    <dbReference type="NCBI Taxonomy" id="258253"/>
    <lineage>
        <taxon>Eukaryota</taxon>
        <taxon>Fungi</taxon>
        <taxon>Dikarya</taxon>
        <taxon>Ascomycota</taxon>
        <taxon>Pezizomycotina</taxon>
        <taxon>Lecanoromycetes</taxon>
        <taxon>OSLEUM clade</taxon>
        <taxon>Lecanoromycetidae</taxon>
        <taxon>Lecanorales</taxon>
        <taxon>Lecanorineae</taxon>
        <taxon>Ramalinaceae</taxon>
        <taxon>Ramalina</taxon>
    </lineage>
</organism>